<accession>A0ABQ9U297</accession>
<comment type="caution">
    <text evidence="2">The sequence shown here is derived from an EMBL/GenBank/DDBJ whole genome shotgun (WGS) entry which is preliminary data.</text>
</comment>
<organism evidence="2 3">
    <name type="scientific">Saguinus oedipus</name>
    <name type="common">Cotton-top tamarin</name>
    <name type="synonym">Oedipomidas oedipus</name>
    <dbReference type="NCBI Taxonomy" id="9490"/>
    <lineage>
        <taxon>Eukaryota</taxon>
        <taxon>Metazoa</taxon>
        <taxon>Chordata</taxon>
        <taxon>Craniata</taxon>
        <taxon>Vertebrata</taxon>
        <taxon>Euteleostomi</taxon>
        <taxon>Mammalia</taxon>
        <taxon>Eutheria</taxon>
        <taxon>Euarchontoglires</taxon>
        <taxon>Primates</taxon>
        <taxon>Haplorrhini</taxon>
        <taxon>Platyrrhini</taxon>
        <taxon>Cebidae</taxon>
        <taxon>Callitrichinae</taxon>
        <taxon>Saguinus</taxon>
    </lineage>
</organism>
<evidence type="ECO:0000313" key="3">
    <source>
        <dbReference type="Proteomes" id="UP001266305"/>
    </source>
</evidence>
<feature type="region of interest" description="Disordered" evidence="1">
    <location>
        <begin position="1"/>
        <end position="27"/>
    </location>
</feature>
<dbReference type="EMBL" id="JASSZA010000016">
    <property type="protein sequence ID" value="KAK2091183.1"/>
    <property type="molecule type" value="Genomic_DNA"/>
</dbReference>
<protein>
    <submittedName>
        <fullName evidence="2">Uncharacterized protein</fullName>
    </submittedName>
</protein>
<feature type="region of interest" description="Disordered" evidence="1">
    <location>
        <begin position="92"/>
        <end position="121"/>
    </location>
</feature>
<dbReference type="Proteomes" id="UP001266305">
    <property type="component" value="Unassembled WGS sequence"/>
</dbReference>
<evidence type="ECO:0000313" key="2">
    <source>
        <dbReference type="EMBL" id="KAK2091183.1"/>
    </source>
</evidence>
<sequence>MRSFLGAKRAYARPKVPPPMRQELDPGDLRFSLNGGWRLWTLRTEGTGGQGDGRGGDAFFRDDLEQHDKQWLLQPRGLRLGARAVLHRANLVSAQAAPGPGGSQGVPSRGGRLSLEPHPPR</sequence>
<proteinExistence type="predicted"/>
<reference evidence="2 3" key="1">
    <citation type="submission" date="2023-05" db="EMBL/GenBank/DDBJ databases">
        <title>B98-5 Cell Line De Novo Hybrid Assembly: An Optical Mapping Approach.</title>
        <authorList>
            <person name="Kananen K."/>
            <person name="Auerbach J.A."/>
            <person name="Kautto E."/>
            <person name="Blachly J.S."/>
        </authorList>
    </citation>
    <scope>NUCLEOTIDE SEQUENCE [LARGE SCALE GENOMIC DNA]</scope>
    <source>
        <strain evidence="2">B95-8</strain>
        <tissue evidence="2">Cell line</tissue>
    </source>
</reference>
<gene>
    <name evidence="2" type="ORF">P7K49_030467</name>
</gene>
<name>A0ABQ9U297_SAGOE</name>
<keyword evidence="3" id="KW-1185">Reference proteome</keyword>
<evidence type="ECO:0000256" key="1">
    <source>
        <dbReference type="SAM" id="MobiDB-lite"/>
    </source>
</evidence>